<feature type="compositionally biased region" description="Basic and acidic residues" evidence="1">
    <location>
        <begin position="199"/>
        <end position="208"/>
    </location>
</feature>
<dbReference type="InterPro" id="IPR047763">
    <property type="entry name" value="PG_bind_dom_phiBT1-type"/>
</dbReference>
<sequence>MATPFTPDRLVAILRAEGVRVVEVDSWRTHNRNHKGSFGPINGVMIHHTVSEGTEHSVRLCYDGYASLPGPLCHGVIAKDGTVYLISAGRANHAGGGDPGVLAAVVAERSLPATHKHDGSAGAADGNARFYGFECVNLGDGRDPWPDEQLDAIERVSAAICRAYGWTGASVIGHKEWSDWKSDPRGFSMATMRERIDRRLATKPEQPKPKPPTPRFEPYPGVAFFKRHPRSPIVTAMGRRLVAEGCSAYRRGPGPQWTEVDRQSYARWQRHLGYRGDDADGWPGPTSWASLRVPRS</sequence>
<dbReference type="RefSeq" id="WP_279925864.1">
    <property type="nucleotide sequence ID" value="NZ_JARWBG010000002.1"/>
</dbReference>
<dbReference type="NCBIfam" id="NF038080">
    <property type="entry name" value="PG_bind_siph"/>
    <property type="match status" value="1"/>
</dbReference>
<evidence type="ECO:0000256" key="1">
    <source>
        <dbReference type="SAM" id="MobiDB-lite"/>
    </source>
</evidence>
<proteinExistence type="predicted"/>
<dbReference type="Gene3D" id="3.40.80.10">
    <property type="entry name" value="Peptidoglycan recognition protein-like"/>
    <property type="match status" value="1"/>
</dbReference>
<evidence type="ECO:0000259" key="2">
    <source>
        <dbReference type="SMART" id="SM00644"/>
    </source>
</evidence>
<evidence type="ECO:0000313" key="3">
    <source>
        <dbReference type="EMBL" id="MDH2387641.1"/>
    </source>
</evidence>
<reference evidence="3 4" key="1">
    <citation type="submission" date="2023-04" db="EMBL/GenBank/DDBJ databases">
        <title>Streptomyces chengmaiensis sp. nov. isolated from the stem of mangrove plant in Hainan.</title>
        <authorList>
            <person name="Huang X."/>
            <person name="Zhou S."/>
            <person name="Chu X."/>
            <person name="Xie Y."/>
            <person name="Lin Y."/>
        </authorList>
    </citation>
    <scope>NUCLEOTIDE SEQUENCE [LARGE SCALE GENOMIC DNA]</scope>
    <source>
        <strain evidence="3 4">HNM0663</strain>
    </source>
</reference>
<dbReference type="CDD" id="cd06583">
    <property type="entry name" value="PGRP"/>
    <property type="match status" value="1"/>
</dbReference>
<dbReference type="InterPro" id="IPR002502">
    <property type="entry name" value="Amidase_domain"/>
</dbReference>
<accession>A0ABT6HFU3</accession>
<protein>
    <submittedName>
        <fullName evidence="3">Peptidoglycan-binding protein</fullName>
    </submittedName>
</protein>
<name>A0ABT6HFU3_9ACTN</name>
<feature type="region of interest" description="Disordered" evidence="1">
    <location>
        <begin position="199"/>
        <end position="220"/>
    </location>
</feature>
<keyword evidence="4" id="KW-1185">Reference proteome</keyword>
<dbReference type="SUPFAM" id="SSF55846">
    <property type="entry name" value="N-acetylmuramoyl-L-alanine amidase-like"/>
    <property type="match status" value="1"/>
</dbReference>
<gene>
    <name evidence="3" type="ORF">QCN29_02320</name>
</gene>
<comment type="caution">
    <text evidence="3">The sequence shown here is derived from an EMBL/GenBank/DDBJ whole genome shotgun (WGS) entry which is preliminary data.</text>
</comment>
<evidence type="ECO:0000313" key="4">
    <source>
        <dbReference type="Proteomes" id="UP001223144"/>
    </source>
</evidence>
<dbReference type="Proteomes" id="UP001223144">
    <property type="component" value="Unassembled WGS sequence"/>
</dbReference>
<organism evidence="3 4">
    <name type="scientific">Streptomyces chengmaiensis</name>
    <dbReference type="NCBI Taxonomy" id="3040919"/>
    <lineage>
        <taxon>Bacteria</taxon>
        <taxon>Bacillati</taxon>
        <taxon>Actinomycetota</taxon>
        <taxon>Actinomycetes</taxon>
        <taxon>Kitasatosporales</taxon>
        <taxon>Streptomycetaceae</taxon>
        <taxon>Streptomyces</taxon>
    </lineage>
</organism>
<feature type="domain" description="N-acetylmuramoyl-L-alanine amidase" evidence="2">
    <location>
        <begin position="27"/>
        <end position="185"/>
    </location>
</feature>
<dbReference type="SMART" id="SM00644">
    <property type="entry name" value="Ami_2"/>
    <property type="match status" value="1"/>
</dbReference>
<dbReference type="Pfam" id="PF01510">
    <property type="entry name" value="Amidase_2"/>
    <property type="match status" value="1"/>
</dbReference>
<dbReference type="EMBL" id="JARWBG010000002">
    <property type="protein sequence ID" value="MDH2387641.1"/>
    <property type="molecule type" value="Genomic_DNA"/>
</dbReference>
<dbReference type="InterPro" id="IPR036505">
    <property type="entry name" value="Amidase/PGRP_sf"/>
</dbReference>